<dbReference type="PROSITE" id="PS50293">
    <property type="entry name" value="TPR_REGION"/>
    <property type="match status" value="1"/>
</dbReference>
<keyword evidence="1" id="KW-0802">TPR repeat</keyword>
<evidence type="ECO:0000256" key="1">
    <source>
        <dbReference type="PROSITE-ProRule" id="PRU00339"/>
    </source>
</evidence>
<keyword evidence="3" id="KW-1185">Reference proteome</keyword>
<evidence type="ECO:0000313" key="2">
    <source>
        <dbReference type="EMBL" id="MCT2406090.1"/>
    </source>
</evidence>
<dbReference type="RefSeq" id="WP_259826675.1">
    <property type="nucleotide sequence ID" value="NZ_JANZQH010000001.1"/>
</dbReference>
<gene>
    <name evidence="2" type="ORF">NZD88_00800</name>
</gene>
<dbReference type="Gene3D" id="1.25.40.10">
    <property type="entry name" value="Tetratricopeptide repeat domain"/>
    <property type="match status" value="1"/>
</dbReference>
<accession>A0ABT2IBS9</accession>
<reference evidence="2" key="1">
    <citation type="submission" date="2022-08" db="EMBL/GenBank/DDBJ databases">
        <title>Chryseobacterium antibioticum,isolated from the rhizosphere soil of Pyrola in Tibet.</title>
        <authorList>
            <person name="Kan Y."/>
        </authorList>
    </citation>
    <scope>NUCLEOTIDE SEQUENCE</scope>
    <source>
        <strain evidence="2">Pc2-12</strain>
    </source>
</reference>
<dbReference type="EMBL" id="JANZQH010000001">
    <property type="protein sequence ID" value="MCT2406090.1"/>
    <property type="molecule type" value="Genomic_DNA"/>
</dbReference>
<organism evidence="2 3">
    <name type="scientific">Chryseobacterium pyrolae</name>
    <dbReference type="NCBI Taxonomy" id="2987481"/>
    <lineage>
        <taxon>Bacteria</taxon>
        <taxon>Pseudomonadati</taxon>
        <taxon>Bacteroidota</taxon>
        <taxon>Flavobacteriia</taxon>
        <taxon>Flavobacteriales</taxon>
        <taxon>Weeksellaceae</taxon>
        <taxon>Chryseobacterium group</taxon>
        <taxon>Chryseobacterium</taxon>
    </lineage>
</organism>
<feature type="repeat" description="TPR" evidence="1">
    <location>
        <begin position="83"/>
        <end position="116"/>
    </location>
</feature>
<dbReference type="SMART" id="SM00028">
    <property type="entry name" value="TPR"/>
    <property type="match status" value="2"/>
</dbReference>
<protein>
    <recommendedName>
        <fullName evidence="4">Tetratricopeptide repeat protein</fullName>
    </recommendedName>
</protein>
<comment type="caution">
    <text evidence="2">The sequence shown here is derived from an EMBL/GenBank/DDBJ whole genome shotgun (WGS) entry which is preliminary data.</text>
</comment>
<dbReference type="Pfam" id="PF13181">
    <property type="entry name" value="TPR_8"/>
    <property type="match status" value="1"/>
</dbReference>
<sequence>MKSSMYSLVLIGVMLICLTSNKVLSQKRDYRFLTDSLNMEQQLDYEATERDFNRLGYQFLRLQQCENSVQTFNTASLIFPKSWNVFDSYGEALLQCGKKEEAMKMYRKSLELNPENTNAKEVIKKMEALSKK</sequence>
<dbReference type="InterPro" id="IPR019734">
    <property type="entry name" value="TPR_rpt"/>
</dbReference>
<dbReference type="PROSITE" id="PS50005">
    <property type="entry name" value="TPR"/>
    <property type="match status" value="1"/>
</dbReference>
<evidence type="ECO:0008006" key="4">
    <source>
        <dbReference type="Google" id="ProtNLM"/>
    </source>
</evidence>
<proteinExistence type="predicted"/>
<dbReference type="SUPFAM" id="SSF48452">
    <property type="entry name" value="TPR-like"/>
    <property type="match status" value="1"/>
</dbReference>
<dbReference type="Proteomes" id="UP001142057">
    <property type="component" value="Unassembled WGS sequence"/>
</dbReference>
<name>A0ABT2IBS9_9FLAO</name>
<evidence type="ECO:0000313" key="3">
    <source>
        <dbReference type="Proteomes" id="UP001142057"/>
    </source>
</evidence>
<dbReference type="InterPro" id="IPR011990">
    <property type="entry name" value="TPR-like_helical_dom_sf"/>
</dbReference>